<reference evidence="2" key="1">
    <citation type="journal article" date="2022" name="Int. J. Mol. Sci.">
        <title>Draft Genome of Tanacetum Coccineum: Genomic Comparison of Closely Related Tanacetum-Family Plants.</title>
        <authorList>
            <person name="Yamashiro T."/>
            <person name="Shiraishi A."/>
            <person name="Nakayama K."/>
            <person name="Satake H."/>
        </authorList>
    </citation>
    <scope>NUCLEOTIDE SEQUENCE</scope>
</reference>
<proteinExistence type="predicted"/>
<protein>
    <submittedName>
        <fullName evidence="2">Uncharacterized protein</fullName>
    </submittedName>
</protein>
<keyword evidence="3" id="KW-1185">Reference proteome</keyword>
<sequence>MFTDNTTKVDSEPSNGSNDDITNSYECDQTLNVSAGLALQRQMTSVHISLGLALQRQMTSIHISSGLALQRQMASADNTSGLAPQRK</sequence>
<name>A0ABQ5DDM1_9ASTR</name>
<dbReference type="Proteomes" id="UP001151760">
    <property type="component" value="Unassembled WGS sequence"/>
</dbReference>
<evidence type="ECO:0000256" key="1">
    <source>
        <dbReference type="SAM" id="MobiDB-lite"/>
    </source>
</evidence>
<gene>
    <name evidence="2" type="ORF">Tco_0937200</name>
</gene>
<evidence type="ECO:0000313" key="2">
    <source>
        <dbReference type="EMBL" id="GJT37335.1"/>
    </source>
</evidence>
<accession>A0ABQ5DDM1</accession>
<evidence type="ECO:0000313" key="3">
    <source>
        <dbReference type="Proteomes" id="UP001151760"/>
    </source>
</evidence>
<dbReference type="EMBL" id="BQNB010015216">
    <property type="protein sequence ID" value="GJT37335.1"/>
    <property type="molecule type" value="Genomic_DNA"/>
</dbReference>
<comment type="caution">
    <text evidence="2">The sequence shown here is derived from an EMBL/GenBank/DDBJ whole genome shotgun (WGS) entry which is preliminary data.</text>
</comment>
<reference evidence="2" key="2">
    <citation type="submission" date="2022-01" db="EMBL/GenBank/DDBJ databases">
        <authorList>
            <person name="Yamashiro T."/>
            <person name="Shiraishi A."/>
            <person name="Satake H."/>
            <person name="Nakayama K."/>
        </authorList>
    </citation>
    <scope>NUCLEOTIDE SEQUENCE</scope>
</reference>
<feature type="region of interest" description="Disordered" evidence="1">
    <location>
        <begin position="1"/>
        <end position="24"/>
    </location>
</feature>
<organism evidence="2 3">
    <name type="scientific">Tanacetum coccineum</name>
    <dbReference type="NCBI Taxonomy" id="301880"/>
    <lineage>
        <taxon>Eukaryota</taxon>
        <taxon>Viridiplantae</taxon>
        <taxon>Streptophyta</taxon>
        <taxon>Embryophyta</taxon>
        <taxon>Tracheophyta</taxon>
        <taxon>Spermatophyta</taxon>
        <taxon>Magnoliopsida</taxon>
        <taxon>eudicotyledons</taxon>
        <taxon>Gunneridae</taxon>
        <taxon>Pentapetalae</taxon>
        <taxon>asterids</taxon>
        <taxon>campanulids</taxon>
        <taxon>Asterales</taxon>
        <taxon>Asteraceae</taxon>
        <taxon>Asteroideae</taxon>
        <taxon>Anthemideae</taxon>
        <taxon>Anthemidinae</taxon>
        <taxon>Tanacetum</taxon>
    </lineage>
</organism>